<evidence type="ECO:0000259" key="2">
    <source>
        <dbReference type="Pfam" id="PF13635"/>
    </source>
</evidence>
<dbReference type="InterPro" id="IPR027417">
    <property type="entry name" value="P-loop_NTPase"/>
</dbReference>
<dbReference type="AlphaFoldDB" id="F3QL11"/>
<dbReference type="Proteomes" id="UP000005156">
    <property type="component" value="Unassembled WGS sequence"/>
</dbReference>
<dbReference type="SUPFAM" id="SSF52540">
    <property type="entry name" value="P-loop containing nucleoside triphosphate hydrolases"/>
    <property type="match status" value="1"/>
</dbReference>
<feature type="domain" description="DUF4143" evidence="2">
    <location>
        <begin position="198"/>
        <end position="355"/>
    </location>
</feature>
<dbReference type="RefSeq" id="WP_008864383.1">
    <property type="nucleotide sequence ID" value="NZ_GL883721.1"/>
</dbReference>
<dbReference type="Pfam" id="PF13635">
    <property type="entry name" value="DUF4143"/>
    <property type="match status" value="1"/>
</dbReference>
<dbReference type="Gene3D" id="1.10.10.60">
    <property type="entry name" value="Homeodomain-like"/>
    <property type="match status" value="1"/>
</dbReference>
<reference evidence="3 4" key="1">
    <citation type="submission" date="2011-02" db="EMBL/GenBank/DDBJ databases">
        <authorList>
            <person name="Weinstock G."/>
            <person name="Sodergren E."/>
            <person name="Clifton S."/>
            <person name="Fulton L."/>
            <person name="Fulton B."/>
            <person name="Courtney L."/>
            <person name="Fronick C."/>
            <person name="Harrison M."/>
            <person name="Strong C."/>
            <person name="Farmer C."/>
            <person name="Delahaunty K."/>
            <person name="Markovic C."/>
            <person name="Hall O."/>
            <person name="Minx P."/>
            <person name="Tomlinson C."/>
            <person name="Mitreva M."/>
            <person name="Hou S."/>
            <person name="Chen J."/>
            <person name="Wollam A."/>
            <person name="Pepin K.H."/>
            <person name="Johnson M."/>
            <person name="Bhonagiri V."/>
            <person name="Zhang X."/>
            <person name="Suruliraj S."/>
            <person name="Warren W."/>
            <person name="Chinwalla A."/>
            <person name="Mardis E.R."/>
            <person name="Wilson R.K."/>
        </authorList>
    </citation>
    <scope>NUCLEOTIDE SEQUENCE [LARGE SCALE GENOMIC DNA]</scope>
    <source>
        <strain evidence="3 4">YIT 11859</strain>
    </source>
</reference>
<comment type="caution">
    <text evidence="3">The sequence shown here is derived from an EMBL/GenBank/DDBJ whole genome shotgun (WGS) entry which is preliminary data.</text>
</comment>
<evidence type="ECO:0000313" key="4">
    <source>
        <dbReference type="Proteomes" id="UP000005156"/>
    </source>
</evidence>
<evidence type="ECO:0008006" key="5">
    <source>
        <dbReference type="Google" id="ProtNLM"/>
    </source>
</evidence>
<accession>F3QL11</accession>
<dbReference type="HOGENOM" id="CLU_041527_3_1_4"/>
<dbReference type="PANTHER" id="PTHR43566">
    <property type="entry name" value="CONSERVED PROTEIN"/>
    <property type="match status" value="1"/>
</dbReference>
<dbReference type="Pfam" id="PF13173">
    <property type="entry name" value="AAA_14"/>
    <property type="match status" value="1"/>
</dbReference>
<keyword evidence="4" id="KW-1185">Reference proteome</keyword>
<dbReference type="InterPro" id="IPR011335">
    <property type="entry name" value="Restrct_endonuc-II-like"/>
</dbReference>
<dbReference type="PANTHER" id="PTHR43566:SF2">
    <property type="entry name" value="DUF4143 DOMAIN-CONTAINING PROTEIN"/>
    <property type="match status" value="1"/>
</dbReference>
<dbReference type="SUPFAM" id="SSF52980">
    <property type="entry name" value="Restriction endonuclease-like"/>
    <property type="match status" value="1"/>
</dbReference>
<dbReference type="eggNOG" id="COG1373">
    <property type="taxonomic scope" value="Bacteria"/>
</dbReference>
<feature type="domain" description="AAA" evidence="1">
    <location>
        <begin position="20"/>
        <end position="136"/>
    </location>
</feature>
<sequence length="405" mass="45987">MNYLPRTIQPVIEEASKFFKIVMVSGMRQVGKSTLLKQLSSDKRTIISFDDINNLESAKNAPLQFLQLNPPPCFFNQVQRVPEIFKALKISVDSRSEKGLYWLSGSQKLSLMSQVSDALPGRLMNFELWPFSIYEIAGKGLEQKPYLPSFSLSSNLPILDPADTWNAVFQGFWPELKKATETERSCFFRSLVDLYLSRDVRSLSGIEKFDEFEKFLITIARRVGQELRLQEIAKEVGVSQPTVKRWLSIAEASGIIHLLRPYAHNVGKQLVKSPKLYFTDTGLVCHLLNLQNGKVLSNSYLAGNIFENFIVNEIKKSWAHNGKEANFYFYRDNTGMEIDLIIHAHGKYSCVEIKSKTSPDTHDAKWLNKAEDLLPDLAENASIVCMTEKAFPISPSIVAHSIWQI</sequence>
<evidence type="ECO:0000313" key="3">
    <source>
        <dbReference type="EMBL" id="EGG53844.1"/>
    </source>
</evidence>
<dbReference type="OrthoDB" id="9771844at2"/>
<dbReference type="InterPro" id="IPR041682">
    <property type="entry name" value="AAA_14"/>
</dbReference>
<dbReference type="EMBL" id="AFBP01000049">
    <property type="protein sequence ID" value="EGG53844.1"/>
    <property type="molecule type" value="Genomic_DNA"/>
</dbReference>
<organism evidence="3 4">
    <name type="scientific">Parasutterella excrementihominis YIT 11859</name>
    <dbReference type="NCBI Taxonomy" id="762966"/>
    <lineage>
        <taxon>Bacteria</taxon>
        <taxon>Pseudomonadati</taxon>
        <taxon>Pseudomonadota</taxon>
        <taxon>Betaproteobacteria</taxon>
        <taxon>Burkholderiales</taxon>
        <taxon>Sutterellaceae</taxon>
        <taxon>Parasutterella</taxon>
    </lineage>
</organism>
<dbReference type="GeneID" id="43349015"/>
<protein>
    <recommendedName>
        <fullName evidence="5">GTP-binding protein</fullName>
    </recommendedName>
</protein>
<evidence type="ECO:0000259" key="1">
    <source>
        <dbReference type="Pfam" id="PF13173"/>
    </source>
</evidence>
<name>F3QL11_9BURK</name>
<dbReference type="InterPro" id="IPR025420">
    <property type="entry name" value="DUF4143"/>
</dbReference>
<gene>
    <name evidence="3" type="ORF">HMPREF9439_01628</name>
</gene>
<proteinExistence type="predicted"/>